<keyword evidence="1" id="KW-0614">Plasmid</keyword>
<dbReference type="Proteomes" id="UP000595197">
    <property type="component" value="Plasmid pTT6-1"/>
</dbReference>
<evidence type="ECO:0000313" key="2">
    <source>
        <dbReference type="Proteomes" id="UP000595197"/>
    </source>
</evidence>
<gene>
    <name evidence="1" type="ORF">IGS68_30175</name>
</gene>
<reference evidence="1" key="1">
    <citation type="submission" date="2021-02" db="EMBL/GenBank/DDBJ databases">
        <title>Skermanella TT6 skin isolate.</title>
        <authorList>
            <person name="Lee K."/>
            <person name="Ganzorig M."/>
        </authorList>
    </citation>
    <scope>NUCLEOTIDE SEQUENCE</scope>
    <source>
        <strain evidence="1">TT6</strain>
    </source>
</reference>
<organism evidence="1 2">
    <name type="scientific">Skermanella cutis</name>
    <dbReference type="NCBI Taxonomy" id="2775420"/>
    <lineage>
        <taxon>Bacteria</taxon>
        <taxon>Pseudomonadati</taxon>
        <taxon>Pseudomonadota</taxon>
        <taxon>Alphaproteobacteria</taxon>
        <taxon>Rhodospirillales</taxon>
        <taxon>Azospirillaceae</taxon>
        <taxon>Skermanella</taxon>
    </lineage>
</organism>
<protein>
    <submittedName>
        <fullName evidence="1">Uncharacterized protein</fullName>
    </submittedName>
</protein>
<geneLocation type="plasmid" evidence="1 2">
    <name>pTT6-1</name>
</geneLocation>
<dbReference type="RefSeq" id="WP_201081868.1">
    <property type="nucleotide sequence ID" value="NZ_CP067421.1"/>
</dbReference>
<name>A0ABX7BI12_9PROT</name>
<evidence type="ECO:0000313" key="1">
    <source>
        <dbReference type="EMBL" id="QQP92731.1"/>
    </source>
</evidence>
<dbReference type="EMBL" id="CP067421">
    <property type="protein sequence ID" value="QQP92731.1"/>
    <property type="molecule type" value="Genomic_DNA"/>
</dbReference>
<accession>A0ABX7BI12</accession>
<keyword evidence="2" id="KW-1185">Reference proteome</keyword>
<sequence length="59" mass="6804">MKRVLTLAESLRARAFLVRAMPDEIDPETLAAHLEEAADRIEQLELRLVAQPTRVLWLH</sequence>
<proteinExistence type="predicted"/>